<reference evidence="1 2" key="1">
    <citation type="submission" date="2016-11" db="EMBL/GenBank/DDBJ databases">
        <authorList>
            <person name="Jaros S."/>
            <person name="Januszkiewicz K."/>
            <person name="Wedrychowicz H."/>
        </authorList>
    </citation>
    <scope>NUCLEOTIDE SEQUENCE [LARGE SCALE GENOMIC DNA]</scope>
    <source>
        <strain evidence="1 2">DSM 14501</strain>
    </source>
</reference>
<protein>
    <submittedName>
        <fullName evidence="1">Uncharacterized protein</fullName>
    </submittedName>
</protein>
<dbReference type="EMBL" id="FRAJ01000022">
    <property type="protein sequence ID" value="SHK50121.1"/>
    <property type="molecule type" value="Genomic_DNA"/>
</dbReference>
<evidence type="ECO:0000313" key="1">
    <source>
        <dbReference type="EMBL" id="SHK50121.1"/>
    </source>
</evidence>
<sequence>MLFPDYIETNVVYHVISILDLDNALKNGIKYNDKRTYKSKYLDFHIYIDNHKPDWIPSWVIRKKAIFASLNFDKYHKFHSHTAILGIKINPNRCWVANENLANHIYEPFILSKIVEYEKSNKYLLKEGKNLLRQYWETSLSFNENLKKRYDQRSGYDAEVLIMHDIKPKDLKVLYIISDHYMLTSEKWKKYFCLEN</sequence>
<evidence type="ECO:0000313" key="2">
    <source>
        <dbReference type="Proteomes" id="UP000184082"/>
    </source>
</evidence>
<keyword evidence="2" id="KW-1185">Reference proteome</keyword>
<accession>A0A1M6SZJ6</accession>
<proteinExistence type="predicted"/>
<dbReference type="RefSeq" id="WP_072968482.1">
    <property type="nucleotide sequence ID" value="NZ_FRAJ01000022.1"/>
</dbReference>
<dbReference type="AlphaFoldDB" id="A0A1M6SZJ6"/>
<organism evidence="1 2">
    <name type="scientific">Caminicella sporogenes DSM 14501</name>
    <dbReference type="NCBI Taxonomy" id="1121266"/>
    <lineage>
        <taxon>Bacteria</taxon>
        <taxon>Bacillati</taxon>
        <taxon>Bacillota</taxon>
        <taxon>Clostridia</taxon>
        <taxon>Peptostreptococcales</taxon>
        <taxon>Caminicellaceae</taxon>
        <taxon>Caminicella</taxon>
    </lineage>
</organism>
<name>A0A1M6SZJ6_9FIRM</name>
<dbReference type="Proteomes" id="UP000184082">
    <property type="component" value="Unassembled WGS sequence"/>
</dbReference>
<gene>
    <name evidence="1" type="ORF">SAMN02745883_02191</name>
</gene>